<protein>
    <submittedName>
        <fullName evidence="2">RidA family protein</fullName>
    </submittedName>
</protein>
<dbReference type="CDD" id="cd00448">
    <property type="entry name" value="YjgF_YER057c_UK114_family"/>
    <property type="match status" value="1"/>
</dbReference>
<evidence type="ECO:0000256" key="1">
    <source>
        <dbReference type="ARBA" id="ARBA00010552"/>
    </source>
</evidence>
<dbReference type="SUPFAM" id="SSF55298">
    <property type="entry name" value="YjgF-like"/>
    <property type="match status" value="1"/>
</dbReference>
<dbReference type="EMBL" id="JANLCJ010000004">
    <property type="protein sequence ID" value="MCS5734436.1"/>
    <property type="molecule type" value="Genomic_DNA"/>
</dbReference>
<evidence type="ECO:0000313" key="2">
    <source>
        <dbReference type="EMBL" id="MCS5734436.1"/>
    </source>
</evidence>
<dbReference type="PANTHER" id="PTHR11803">
    <property type="entry name" value="2-IMINOBUTANOATE/2-IMINOPROPANOATE DEAMINASE RIDA"/>
    <property type="match status" value="1"/>
</dbReference>
<dbReference type="Pfam" id="PF01042">
    <property type="entry name" value="Ribonuc_L-PSP"/>
    <property type="match status" value="1"/>
</dbReference>
<evidence type="ECO:0000313" key="3">
    <source>
        <dbReference type="Proteomes" id="UP001165586"/>
    </source>
</evidence>
<comment type="similarity">
    <text evidence="1">Belongs to the RutC family.</text>
</comment>
<sequence>MSTGVTPVDPAGLFSSPAFAQGMIAPAGPTLYVGGQNGTDASGALLDGLQAQTEQALRNVLAVLAEAGTGPENVVKLTIYLATGIDPTEAYAATGAVWGAHRTAVSVLAVTPARPGALVEIDAVAAIVNDED</sequence>
<reference evidence="2" key="1">
    <citation type="submission" date="2022-08" db="EMBL/GenBank/DDBJ databases">
        <authorList>
            <person name="Deng Y."/>
            <person name="Han X.-F."/>
            <person name="Zhang Y.-Q."/>
        </authorList>
    </citation>
    <scope>NUCLEOTIDE SEQUENCE</scope>
    <source>
        <strain evidence="2">CPCC 203386</strain>
    </source>
</reference>
<dbReference type="PANTHER" id="PTHR11803:SF58">
    <property type="entry name" value="PROTEIN HMF1-RELATED"/>
    <property type="match status" value="1"/>
</dbReference>
<accession>A0ABT2H3C7</accession>
<dbReference type="InterPro" id="IPR006175">
    <property type="entry name" value="YjgF/YER057c/UK114"/>
</dbReference>
<dbReference type="RefSeq" id="WP_259539302.1">
    <property type="nucleotide sequence ID" value="NZ_JANLCJ010000004.1"/>
</dbReference>
<gene>
    <name evidence="2" type="ORF">N1032_11875</name>
</gene>
<dbReference type="Proteomes" id="UP001165586">
    <property type="component" value="Unassembled WGS sequence"/>
</dbReference>
<keyword evidence="3" id="KW-1185">Reference proteome</keyword>
<name>A0ABT2H3C7_9MICO</name>
<dbReference type="Gene3D" id="3.30.1330.40">
    <property type="entry name" value="RutC-like"/>
    <property type="match status" value="1"/>
</dbReference>
<proteinExistence type="inferred from homology"/>
<comment type="caution">
    <text evidence="2">The sequence shown here is derived from an EMBL/GenBank/DDBJ whole genome shotgun (WGS) entry which is preliminary data.</text>
</comment>
<dbReference type="InterPro" id="IPR035959">
    <property type="entry name" value="RutC-like_sf"/>
</dbReference>
<organism evidence="2 3">
    <name type="scientific">Herbiconiux daphne</name>
    <dbReference type="NCBI Taxonomy" id="2970914"/>
    <lineage>
        <taxon>Bacteria</taxon>
        <taxon>Bacillati</taxon>
        <taxon>Actinomycetota</taxon>
        <taxon>Actinomycetes</taxon>
        <taxon>Micrococcales</taxon>
        <taxon>Microbacteriaceae</taxon>
        <taxon>Herbiconiux</taxon>
    </lineage>
</organism>